<dbReference type="EMBL" id="CP133270">
    <property type="protein sequence ID" value="WVX66285.1"/>
    <property type="molecule type" value="Genomic_DNA"/>
</dbReference>
<evidence type="ECO:0000313" key="13">
    <source>
        <dbReference type="Proteomes" id="UP001330434"/>
    </source>
</evidence>
<reference evidence="12 13" key="1">
    <citation type="journal article" date="2024" name="Environ. Microbiol.">
        <title>Novel evolutionary insights on the interactions of the Holosporales (Alphaproteobacteria) with eukaryotic hosts from comparative genomics.</title>
        <authorList>
            <person name="Giovannini M."/>
            <person name="Petroni G."/>
            <person name="Castelli M."/>
        </authorList>
    </citation>
    <scope>NUCLEOTIDE SEQUENCE [LARGE SCALE GENOMIC DNA]</scope>
    <source>
        <strain evidence="12 13">US_Bl 15I1</strain>
    </source>
</reference>
<dbReference type="Pfam" id="PF03023">
    <property type="entry name" value="MurJ"/>
    <property type="match status" value="1"/>
</dbReference>
<gene>
    <name evidence="10" type="primary">murJ</name>
    <name evidence="12" type="ORF">Bealeia1_00461</name>
</gene>
<evidence type="ECO:0000256" key="6">
    <source>
        <dbReference type="ARBA" id="ARBA00022989"/>
    </source>
</evidence>
<feature type="transmembrane region" description="Helical" evidence="10">
    <location>
        <begin position="274"/>
        <end position="292"/>
    </location>
</feature>
<feature type="transmembrane region" description="Helical" evidence="10">
    <location>
        <begin position="26"/>
        <end position="48"/>
    </location>
</feature>
<feature type="transmembrane region" description="Helical" evidence="10">
    <location>
        <begin position="382"/>
        <end position="401"/>
    </location>
</feature>
<dbReference type="PIRSF" id="PIRSF002869">
    <property type="entry name" value="MviN"/>
    <property type="match status" value="1"/>
</dbReference>
<evidence type="ECO:0000313" key="12">
    <source>
        <dbReference type="EMBL" id="WVX66285.1"/>
    </source>
</evidence>
<keyword evidence="5 10" id="KW-0573">Peptidoglycan synthesis</keyword>
<comment type="function">
    <text evidence="8 10 11">Involved in peptidoglycan biosynthesis. Transports lipid-linked peptidoglycan precursors from the inner to the outer leaflet of the cytoplasmic membrane.</text>
</comment>
<comment type="subcellular location">
    <subcellularLocation>
        <location evidence="10">Cell inner membrane</location>
        <topology evidence="10">Multi-pass membrane protein</topology>
    </subcellularLocation>
    <subcellularLocation>
        <location evidence="1">Cell membrane</location>
        <topology evidence="1">Multi-pass membrane protein</topology>
    </subcellularLocation>
</comment>
<evidence type="ECO:0000256" key="10">
    <source>
        <dbReference type="HAMAP-Rule" id="MF_02078"/>
    </source>
</evidence>
<feature type="transmembrane region" description="Helical" evidence="10">
    <location>
        <begin position="313"/>
        <end position="332"/>
    </location>
</feature>
<feature type="transmembrane region" description="Helical" evidence="10">
    <location>
        <begin position="448"/>
        <end position="468"/>
    </location>
</feature>
<evidence type="ECO:0000256" key="4">
    <source>
        <dbReference type="ARBA" id="ARBA00022960"/>
    </source>
</evidence>
<protein>
    <recommendedName>
        <fullName evidence="10">Probable lipid II flippase MurJ</fullName>
    </recommendedName>
</protein>
<name>A0ABZ2C4C9_9PROT</name>
<keyword evidence="13" id="KW-1185">Reference proteome</keyword>
<evidence type="ECO:0000256" key="7">
    <source>
        <dbReference type="ARBA" id="ARBA00023136"/>
    </source>
</evidence>
<keyword evidence="4 10" id="KW-0133">Cell shape</keyword>
<keyword evidence="7 10" id="KW-0472">Membrane</keyword>
<feature type="transmembrane region" description="Helical" evidence="10">
    <location>
        <begin position="87"/>
        <end position="114"/>
    </location>
</feature>
<dbReference type="InterPro" id="IPR004268">
    <property type="entry name" value="MurJ"/>
</dbReference>
<proteinExistence type="inferred from homology"/>
<keyword evidence="6 10" id="KW-1133">Transmembrane helix</keyword>
<keyword evidence="2 10" id="KW-1003">Cell membrane</keyword>
<feature type="transmembrane region" description="Helical" evidence="10">
    <location>
        <begin position="54"/>
        <end position="75"/>
    </location>
</feature>
<keyword evidence="3 10" id="KW-0812">Transmembrane</keyword>
<evidence type="ECO:0000256" key="3">
    <source>
        <dbReference type="ARBA" id="ARBA00022692"/>
    </source>
</evidence>
<evidence type="ECO:0000256" key="5">
    <source>
        <dbReference type="ARBA" id="ARBA00022984"/>
    </source>
</evidence>
<comment type="similarity">
    <text evidence="9 10 11">Belongs to the MurJ/MviN family.</text>
</comment>
<feature type="transmembrane region" description="Helical" evidence="10">
    <location>
        <begin position="407"/>
        <end position="427"/>
    </location>
</feature>
<feature type="transmembrane region" description="Helical" evidence="10">
    <location>
        <begin position="189"/>
        <end position="208"/>
    </location>
</feature>
<evidence type="ECO:0000256" key="2">
    <source>
        <dbReference type="ARBA" id="ARBA00022475"/>
    </source>
</evidence>
<accession>A0ABZ2C4C9</accession>
<dbReference type="RefSeq" id="WP_331255169.1">
    <property type="nucleotide sequence ID" value="NZ_CP133270.1"/>
</dbReference>
<keyword evidence="10 11" id="KW-0813">Transport</keyword>
<dbReference type="CDD" id="cd13123">
    <property type="entry name" value="MATE_MurJ_like"/>
    <property type="match status" value="1"/>
</dbReference>
<keyword evidence="10 11" id="KW-0961">Cell wall biogenesis/degradation</keyword>
<dbReference type="Proteomes" id="UP001330434">
    <property type="component" value="Chromosome"/>
</dbReference>
<dbReference type="InterPro" id="IPR051050">
    <property type="entry name" value="Lipid_II_flippase_MurJ/MviN"/>
</dbReference>
<dbReference type="NCBIfam" id="TIGR01695">
    <property type="entry name" value="murJ_mviN"/>
    <property type="match status" value="1"/>
</dbReference>
<evidence type="ECO:0000256" key="8">
    <source>
        <dbReference type="ARBA" id="ARBA00060041"/>
    </source>
</evidence>
<dbReference type="PANTHER" id="PTHR47019:SF1">
    <property type="entry name" value="LIPID II FLIPPASE MURJ"/>
    <property type="match status" value="1"/>
</dbReference>
<dbReference type="PRINTS" id="PR01806">
    <property type="entry name" value="VIRFACTRMVIN"/>
</dbReference>
<evidence type="ECO:0000256" key="9">
    <source>
        <dbReference type="ARBA" id="ARBA00061532"/>
    </source>
</evidence>
<feature type="transmembrane region" description="Helical" evidence="10">
    <location>
        <begin position="229"/>
        <end position="254"/>
    </location>
</feature>
<feature type="transmembrane region" description="Helical" evidence="10">
    <location>
        <begin position="134"/>
        <end position="153"/>
    </location>
</feature>
<keyword evidence="10" id="KW-0997">Cell inner membrane</keyword>
<feature type="transmembrane region" description="Helical" evidence="10">
    <location>
        <begin position="352"/>
        <end position="370"/>
    </location>
</feature>
<evidence type="ECO:0000256" key="11">
    <source>
        <dbReference type="PIRNR" id="PIRNR002869"/>
    </source>
</evidence>
<dbReference type="PANTHER" id="PTHR47019">
    <property type="entry name" value="LIPID II FLIPPASE MURJ"/>
    <property type="match status" value="1"/>
</dbReference>
<feature type="transmembrane region" description="Helical" evidence="10">
    <location>
        <begin position="165"/>
        <end position="183"/>
    </location>
</feature>
<organism evidence="12 13">
    <name type="scientific">Candidatus Bealeia paramacronuclearis</name>
    <dbReference type="NCBI Taxonomy" id="1921001"/>
    <lineage>
        <taxon>Bacteria</taxon>
        <taxon>Pseudomonadati</taxon>
        <taxon>Pseudomonadota</taxon>
        <taxon>Alphaproteobacteria</taxon>
        <taxon>Holosporales</taxon>
        <taxon>Holosporaceae</taxon>
        <taxon>Candidatus Bealeia</taxon>
    </lineage>
</organism>
<dbReference type="HAMAP" id="MF_02078">
    <property type="entry name" value="MurJ_MviN"/>
    <property type="match status" value="1"/>
</dbReference>
<comment type="pathway">
    <text evidence="10">Cell wall biogenesis; peptidoglycan biosynthesis.</text>
</comment>
<feature type="transmembrane region" description="Helical" evidence="10">
    <location>
        <begin position="474"/>
        <end position="499"/>
    </location>
</feature>
<evidence type="ECO:0000256" key="1">
    <source>
        <dbReference type="ARBA" id="ARBA00004651"/>
    </source>
</evidence>
<sequence length="515" mass="56024">MKLFRSIATVGGFTLLSRISGFVRDALIAAFLGVNVTTDAFFVAFKLPNFFRRFFAEGAFSAAFVPIFSGLLVTSGKIQAKAYADQVFSGLFLILFMFVLLFEGGMPLVITLIAPGFLNDPEKYQLAIELSRITFPYILFISLAAMLSGVLNSMGKFGAAAASPIILNITMIGAVLAVAFWALNPGDAMAMGVFSAGFLQLSWLYLSTWREDFKIKFTRPRLTPDIKKLIRLGIPGAVGAGVVQINIFIDTILASLLPTGAVSYLFYADRLNQLPLGVIGIAVSTALLPELSKQLKSGSHEEAHETQNRALEFVLAITLPAAMSLMVLSYPLVKILFERGAFTPEDALATSYVLAAFSVGLPAYVMIKVFSTSFFARHDTKTPVKVAMMAVGLNLTLNLILIGSLSYVGLALSTAIAAWFNATLLATKLYKSGGFKIDTRLRERIPRLVISTFIMGAFLIGLEVHLWSFLEGVFFTRFLVLITLVSAGLIIFGIISYLIKAIDMSEIKSFFKAVS</sequence>